<feature type="domain" description="DUF4429" evidence="3">
    <location>
        <begin position="262"/>
        <end position="355"/>
    </location>
</feature>
<comment type="caution">
    <text evidence="4">The sequence shown here is derived from an EMBL/GenBank/DDBJ whole genome shotgun (WGS) entry which is preliminary data.</text>
</comment>
<dbReference type="InterPro" id="IPR027860">
    <property type="entry name" value="DUF4429"/>
</dbReference>
<gene>
    <name evidence="4" type="ORF">Kpho02_59340</name>
</gene>
<evidence type="ECO:0000256" key="1">
    <source>
        <dbReference type="SAM" id="MobiDB-lite"/>
    </source>
</evidence>
<dbReference type="GO" id="GO:0003911">
    <property type="term" value="F:DNA ligase (NAD+) activity"/>
    <property type="evidence" value="ECO:0007669"/>
    <property type="project" value="InterPro"/>
</dbReference>
<feature type="region of interest" description="Disordered" evidence="1">
    <location>
        <begin position="137"/>
        <end position="178"/>
    </location>
</feature>
<evidence type="ECO:0000313" key="5">
    <source>
        <dbReference type="Proteomes" id="UP001165041"/>
    </source>
</evidence>
<dbReference type="Pfam" id="PF14472">
    <property type="entry name" value="DUF4429"/>
    <property type="match status" value="1"/>
</dbReference>
<dbReference type="RefSeq" id="WP_285739278.1">
    <property type="nucleotide sequence ID" value="NZ_BSSA01000027.1"/>
</dbReference>
<evidence type="ECO:0008006" key="6">
    <source>
        <dbReference type="Google" id="ProtNLM"/>
    </source>
</evidence>
<evidence type="ECO:0000259" key="3">
    <source>
        <dbReference type="Pfam" id="PF14472"/>
    </source>
</evidence>
<feature type="domain" description="NAD-dependent DNA ligase adenylation" evidence="2">
    <location>
        <begin position="3"/>
        <end position="137"/>
    </location>
</feature>
<proteinExistence type="predicted"/>
<sequence>MLARGDGLTGQAQHAADAVPGLPAVLTQPVNAELRGEVLRTTAQFEEANRIRLAHEAPPFLHPHSGAARPLRAKDCPYRIELTFFARSVIGLDEDCGRTALLERLAELGTHTAASTAAAPVRCESIEQVQQRIEETTAAGARGSLPGQAEPGRPATAGTVPGTAKGPLQVEPGGGSMDGERASVRVGDPVPGTALISSPRAYPGGRPLYEPDAAGCWTWWGGTRRRPLQGTAVAAGPRRGAGTGRSADPGLMIEAKGHNGQVTFDGEYVTITRKGFLARTSVGKGEKRIHISQIAAVQWKPPGKLVNGFIQFTVPGGIERRSGFGNQTNSAIHDENSVIVMKNQAAAFEELREAVDEAIARQHRPLPTDSLADELTKLQQLAESGALSAQEYESAKARILGS</sequence>
<accession>A0A9W6QAW6</accession>
<dbReference type="SUPFAM" id="SSF56091">
    <property type="entry name" value="DNA ligase/mRNA capping enzyme, catalytic domain"/>
    <property type="match status" value="1"/>
</dbReference>
<dbReference type="AlphaFoldDB" id="A0A9W6QAW6"/>
<dbReference type="Gene3D" id="3.30.470.30">
    <property type="entry name" value="DNA ligase/mRNA capping enzyme"/>
    <property type="match status" value="1"/>
</dbReference>
<dbReference type="Pfam" id="PF01653">
    <property type="entry name" value="DNA_ligase_aden"/>
    <property type="match status" value="1"/>
</dbReference>
<dbReference type="EMBL" id="BSSA01000027">
    <property type="protein sequence ID" value="GLW73635.1"/>
    <property type="molecule type" value="Genomic_DNA"/>
</dbReference>
<dbReference type="Proteomes" id="UP001165041">
    <property type="component" value="Unassembled WGS sequence"/>
</dbReference>
<reference evidence="4" key="1">
    <citation type="submission" date="2023-02" db="EMBL/GenBank/DDBJ databases">
        <title>Kitasatospora phosalacinea NBRC 14627.</title>
        <authorList>
            <person name="Ichikawa N."/>
            <person name="Sato H."/>
            <person name="Tonouchi N."/>
        </authorList>
    </citation>
    <scope>NUCLEOTIDE SEQUENCE</scope>
    <source>
        <strain evidence="4">NBRC 14627</strain>
    </source>
</reference>
<dbReference type="InterPro" id="IPR013839">
    <property type="entry name" value="DNAligase_adenylation"/>
</dbReference>
<protein>
    <recommendedName>
        <fullName evidence="6">SHOCT domain-containing protein</fullName>
    </recommendedName>
</protein>
<evidence type="ECO:0000313" key="4">
    <source>
        <dbReference type="EMBL" id="GLW73635.1"/>
    </source>
</evidence>
<evidence type="ECO:0000259" key="2">
    <source>
        <dbReference type="Pfam" id="PF01653"/>
    </source>
</evidence>
<name>A0A9W6QAW6_9ACTN</name>
<organism evidence="4 5">
    <name type="scientific">Kitasatospora phosalacinea</name>
    <dbReference type="NCBI Taxonomy" id="2065"/>
    <lineage>
        <taxon>Bacteria</taxon>
        <taxon>Bacillati</taxon>
        <taxon>Actinomycetota</taxon>
        <taxon>Actinomycetes</taxon>
        <taxon>Kitasatosporales</taxon>
        <taxon>Streptomycetaceae</taxon>
        <taxon>Kitasatospora</taxon>
    </lineage>
</organism>